<evidence type="ECO:0000256" key="3">
    <source>
        <dbReference type="ARBA" id="ARBA00023163"/>
    </source>
</evidence>
<dbReference type="AlphaFoldDB" id="A0A6F8YVI9"/>
<evidence type="ECO:0000259" key="4">
    <source>
        <dbReference type="PROSITE" id="PS50949"/>
    </source>
</evidence>
<dbReference type="Gene3D" id="1.20.120.530">
    <property type="entry name" value="GntR ligand-binding domain-like"/>
    <property type="match status" value="1"/>
</dbReference>
<dbReference type="InterPro" id="IPR036388">
    <property type="entry name" value="WH-like_DNA-bd_sf"/>
</dbReference>
<dbReference type="SUPFAM" id="SSF48008">
    <property type="entry name" value="GntR ligand-binding domain-like"/>
    <property type="match status" value="1"/>
</dbReference>
<dbReference type="PANTHER" id="PTHR43537:SF24">
    <property type="entry name" value="GLUCONATE OPERON TRANSCRIPTIONAL REPRESSOR"/>
    <property type="match status" value="1"/>
</dbReference>
<dbReference type="SMART" id="SM00345">
    <property type="entry name" value="HTH_GNTR"/>
    <property type="match status" value="1"/>
</dbReference>
<dbReference type="SUPFAM" id="SSF46785">
    <property type="entry name" value="Winged helix' DNA-binding domain"/>
    <property type="match status" value="1"/>
</dbReference>
<feature type="domain" description="HTH gntR-type" evidence="4">
    <location>
        <begin position="13"/>
        <end position="80"/>
    </location>
</feature>
<accession>A0A6F8YVI9</accession>
<dbReference type="GO" id="GO:0003700">
    <property type="term" value="F:DNA-binding transcription factor activity"/>
    <property type="evidence" value="ECO:0007669"/>
    <property type="project" value="InterPro"/>
</dbReference>
<keyword evidence="6" id="KW-1185">Reference proteome</keyword>
<dbReference type="SMART" id="SM00895">
    <property type="entry name" value="FCD"/>
    <property type="match status" value="1"/>
</dbReference>
<dbReference type="PRINTS" id="PR00035">
    <property type="entry name" value="HTHGNTR"/>
</dbReference>
<dbReference type="CDD" id="cd07377">
    <property type="entry name" value="WHTH_GntR"/>
    <property type="match status" value="1"/>
</dbReference>
<dbReference type="Proteomes" id="UP000503011">
    <property type="component" value="Chromosome"/>
</dbReference>
<protein>
    <submittedName>
        <fullName evidence="5">GntR family transcriptional regulator</fullName>
    </submittedName>
</protein>
<dbReference type="RefSeq" id="WP_173162105.1">
    <property type="nucleotide sequence ID" value="NZ_AP022871.1"/>
</dbReference>
<keyword evidence="1" id="KW-0805">Transcription regulation</keyword>
<evidence type="ECO:0000256" key="2">
    <source>
        <dbReference type="ARBA" id="ARBA00023125"/>
    </source>
</evidence>
<dbReference type="InterPro" id="IPR000524">
    <property type="entry name" value="Tscrpt_reg_HTH_GntR"/>
</dbReference>
<dbReference type="InterPro" id="IPR036390">
    <property type="entry name" value="WH_DNA-bd_sf"/>
</dbReference>
<dbReference type="PROSITE" id="PS50949">
    <property type="entry name" value="HTH_GNTR"/>
    <property type="match status" value="1"/>
</dbReference>
<reference evidence="5 6" key="1">
    <citation type="submission" date="2020-03" db="EMBL/GenBank/DDBJ databases">
        <title>Whole genome shotgun sequence of Phytohabitans suffuscus NBRC 105367.</title>
        <authorList>
            <person name="Komaki H."/>
            <person name="Tamura T."/>
        </authorList>
    </citation>
    <scope>NUCLEOTIDE SEQUENCE [LARGE SCALE GENOMIC DNA]</scope>
    <source>
        <strain evidence="5 6">NBRC 105367</strain>
    </source>
</reference>
<dbReference type="InterPro" id="IPR008920">
    <property type="entry name" value="TF_FadR/GntR_C"/>
</dbReference>
<dbReference type="EMBL" id="AP022871">
    <property type="protein sequence ID" value="BCB90013.1"/>
    <property type="molecule type" value="Genomic_DNA"/>
</dbReference>
<dbReference type="Gene3D" id="1.10.10.10">
    <property type="entry name" value="Winged helix-like DNA-binding domain superfamily/Winged helix DNA-binding domain"/>
    <property type="match status" value="1"/>
</dbReference>
<dbReference type="Pfam" id="PF00392">
    <property type="entry name" value="GntR"/>
    <property type="match status" value="1"/>
</dbReference>
<dbReference type="GO" id="GO:0003677">
    <property type="term" value="F:DNA binding"/>
    <property type="evidence" value="ECO:0007669"/>
    <property type="project" value="UniProtKB-KW"/>
</dbReference>
<name>A0A6F8YVI9_9ACTN</name>
<evidence type="ECO:0000313" key="5">
    <source>
        <dbReference type="EMBL" id="BCB90013.1"/>
    </source>
</evidence>
<keyword evidence="3" id="KW-0804">Transcription</keyword>
<keyword evidence="2" id="KW-0238">DNA-binding</keyword>
<dbReference type="KEGG" id="psuu:Psuf_073260"/>
<dbReference type="Pfam" id="PF07729">
    <property type="entry name" value="FCD"/>
    <property type="match status" value="1"/>
</dbReference>
<organism evidence="5 6">
    <name type="scientific">Phytohabitans suffuscus</name>
    <dbReference type="NCBI Taxonomy" id="624315"/>
    <lineage>
        <taxon>Bacteria</taxon>
        <taxon>Bacillati</taxon>
        <taxon>Actinomycetota</taxon>
        <taxon>Actinomycetes</taxon>
        <taxon>Micromonosporales</taxon>
        <taxon>Micromonosporaceae</taxon>
    </lineage>
</organism>
<sequence length="227" mass="24667">MREQSLRVESVATPVRSQVVEKLRRAIVEQRFASGERLREKELCELTGVSRTSVREALCHLQAENLVELIPHRGPIVARITPAQAREVYEVRTALEGLAARLFATRATGERVAALAAVVDEMAQDVAAGRTAHLVSLKDRFYDALFAGAGNSEVERMVGTLRARVTVLRGRTLASPGRAEETLKEIRAIVAAIADRDPDRAEAACRAHVVAAARLALDLLTAEEAAS</sequence>
<gene>
    <name evidence="5" type="ORF">Psuf_073260</name>
</gene>
<proteinExistence type="predicted"/>
<dbReference type="InterPro" id="IPR011711">
    <property type="entry name" value="GntR_C"/>
</dbReference>
<dbReference type="PANTHER" id="PTHR43537">
    <property type="entry name" value="TRANSCRIPTIONAL REGULATOR, GNTR FAMILY"/>
    <property type="match status" value="1"/>
</dbReference>
<reference evidence="5 6" key="2">
    <citation type="submission" date="2020-03" db="EMBL/GenBank/DDBJ databases">
        <authorList>
            <person name="Ichikawa N."/>
            <person name="Kimura A."/>
            <person name="Kitahashi Y."/>
            <person name="Uohara A."/>
        </authorList>
    </citation>
    <scope>NUCLEOTIDE SEQUENCE [LARGE SCALE GENOMIC DNA]</scope>
    <source>
        <strain evidence="5 6">NBRC 105367</strain>
    </source>
</reference>
<evidence type="ECO:0000313" key="6">
    <source>
        <dbReference type="Proteomes" id="UP000503011"/>
    </source>
</evidence>
<evidence type="ECO:0000256" key="1">
    <source>
        <dbReference type="ARBA" id="ARBA00023015"/>
    </source>
</evidence>